<keyword evidence="1" id="KW-0805">Transcription regulation</keyword>
<dbReference type="PROSITE" id="PS50995">
    <property type="entry name" value="HTH_MARR_2"/>
    <property type="match status" value="1"/>
</dbReference>
<dbReference type="SUPFAM" id="SSF46785">
    <property type="entry name" value="Winged helix' DNA-binding domain"/>
    <property type="match status" value="1"/>
</dbReference>
<sequence length="141" mass="16164">MNINNSLSRRVGHISKCTQQHMDIALKPLELSSGSYPFILTLSDEEGINLEKLSRLIHVDKAMSTRTVQKLIKLDYIRKLPDSKDQRACKLYLTDKAKEAVPIIRKALNDWLEQITADIPNDKLEELYSTLDTILVRAEEK</sequence>
<evidence type="ECO:0000256" key="1">
    <source>
        <dbReference type="ARBA" id="ARBA00023015"/>
    </source>
</evidence>
<dbReference type="GO" id="GO:0003677">
    <property type="term" value="F:DNA binding"/>
    <property type="evidence" value="ECO:0007669"/>
    <property type="project" value="UniProtKB-KW"/>
</dbReference>
<name>A0A1M6V1P4_9FIRM</name>
<dbReference type="InterPro" id="IPR036388">
    <property type="entry name" value="WH-like_DNA-bd_sf"/>
</dbReference>
<evidence type="ECO:0000313" key="6">
    <source>
        <dbReference type="Proteomes" id="UP000184386"/>
    </source>
</evidence>
<dbReference type="Proteomes" id="UP000184386">
    <property type="component" value="Unassembled WGS sequence"/>
</dbReference>
<dbReference type="GO" id="GO:0003700">
    <property type="term" value="F:DNA-binding transcription factor activity"/>
    <property type="evidence" value="ECO:0007669"/>
    <property type="project" value="InterPro"/>
</dbReference>
<protein>
    <submittedName>
        <fullName evidence="5">DNA-binding transcriptional regulator, MarR family</fullName>
    </submittedName>
</protein>
<evidence type="ECO:0000256" key="3">
    <source>
        <dbReference type="ARBA" id="ARBA00023163"/>
    </source>
</evidence>
<keyword evidence="3" id="KW-0804">Transcription</keyword>
<reference evidence="5 6" key="1">
    <citation type="submission" date="2016-11" db="EMBL/GenBank/DDBJ databases">
        <authorList>
            <person name="Jaros S."/>
            <person name="Januszkiewicz K."/>
            <person name="Wedrychowicz H."/>
        </authorList>
    </citation>
    <scope>NUCLEOTIDE SEQUENCE [LARGE SCALE GENOMIC DNA]</scope>
    <source>
        <strain evidence="5 6">DSM 15929</strain>
    </source>
</reference>
<evidence type="ECO:0000256" key="2">
    <source>
        <dbReference type="ARBA" id="ARBA00023125"/>
    </source>
</evidence>
<feature type="domain" description="HTH marR-type" evidence="4">
    <location>
        <begin position="4"/>
        <end position="136"/>
    </location>
</feature>
<dbReference type="STRING" id="1121322.SAMN02745136_03272"/>
<dbReference type="PANTHER" id="PTHR42756">
    <property type="entry name" value="TRANSCRIPTIONAL REGULATOR, MARR"/>
    <property type="match status" value="1"/>
</dbReference>
<keyword evidence="2 5" id="KW-0238">DNA-binding</keyword>
<keyword evidence="6" id="KW-1185">Reference proteome</keyword>
<dbReference type="Gene3D" id="1.10.10.10">
    <property type="entry name" value="Winged helix-like DNA-binding domain superfamily/Winged helix DNA-binding domain"/>
    <property type="match status" value="1"/>
</dbReference>
<evidence type="ECO:0000313" key="5">
    <source>
        <dbReference type="EMBL" id="SHK75216.1"/>
    </source>
</evidence>
<dbReference type="EMBL" id="FRAC01000016">
    <property type="protein sequence ID" value="SHK75216.1"/>
    <property type="molecule type" value="Genomic_DNA"/>
</dbReference>
<organism evidence="5 6">
    <name type="scientific">Anaerocolumna jejuensis DSM 15929</name>
    <dbReference type="NCBI Taxonomy" id="1121322"/>
    <lineage>
        <taxon>Bacteria</taxon>
        <taxon>Bacillati</taxon>
        <taxon>Bacillota</taxon>
        <taxon>Clostridia</taxon>
        <taxon>Lachnospirales</taxon>
        <taxon>Lachnospiraceae</taxon>
        <taxon>Anaerocolumna</taxon>
    </lineage>
</organism>
<dbReference type="RefSeq" id="WP_073277848.1">
    <property type="nucleotide sequence ID" value="NZ_FRAC01000016.1"/>
</dbReference>
<dbReference type="OrthoDB" id="795750at2"/>
<dbReference type="AlphaFoldDB" id="A0A1M6V1P4"/>
<dbReference type="Pfam" id="PF01047">
    <property type="entry name" value="MarR"/>
    <property type="match status" value="1"/>
</dbReference>
<evidence type="ECO:0000259" key="4">
    <source>
        <dbReference type="PROSITE" id="PS50995"/>
    </source>
</evidence>
<dbReference type="SMART" id="SM00347">
    <property type="entry name" value="HTH_MARR"/>
    <property type="match status" value="1"/>
</dbReference>
<dbReference type="InterPro" id="IPR000835">
    <property type="entry name" value="HTH_MarR-typ"/>
</dbReference>
<gene>
    <name evidence="5" type="ORF">SAMN02745136_03272</name>
</gene>
<dbReference type="InterPro" id="IPR036390">
    <property type="entry name" value="WH_DNA-bd_sf"/>
</dbReference>
<dbReference type="PANTHER" id="PTHR42756:SF2">
    <property type="entry name" value="MARR FAMILY REGULATORY PROTEIN"/>
    <property type="match status" value="1"/>
</dbReference>
<proteinExistence type="predicted"/>
<accession>A0A1M6V1P4</accession>